<comment type="caution">
    <text evidence="1">The sequence shown here is derived from an EMBL/GenBank/DDBJ whole genome shotgun (WGS) entry which is preliminary data.</text>
</comment>
<organism evidence="1 2">
    <name type="scientific">Caldibacillus debilis</name>
    <dbReference type="NCBI Taxonomy" id="301148"/>
    <lineage>
        <taxon>Bacteria</taxon>
        <taxon>Bacillati</taxon>
        <taxon>Bacillota</taxon>
        <taxon>Bacilli</taxon>
        <taxon>Bacillales</taxon>
        <taxon>Bacillaceae</taxon>
        <taxon>Caldibacillus</taxon>
    </lineage>
</organism>
<proteinExistence type="predicted"/>
<dbReference type="EMBL" id="LQYT01000113">
    <property type="protein sequence ID" value="KYD11159.1"/>
    <property type="molecule type" value="Genomic_DNA"/>
</dbReference>
<dbReference type="AlphaFoldDB" id="A0A150LGK1"/>
<protein>
    <submittedName>
        <fullName evidence="1">Uncharacterized protein</fullName>
    </submittedName>
</protein>
<evidence type="ECO:0000313" key="1">
    <source>
        <dbReference type="EMBL" id="KYD11159.1"/>
    </source>
</evidence>
<name>A0A150LGK1_9BACI</name>
<evidence type="ECO:0000313" key="2">
    <source>
        <dbReference type="Proteomes" id="UP000075683"/>
    </source>
</evidence>
<accession>A0A150LGK1</accession>
<dbReference type="STRING" id="301148.B4135_3274"/>
<reference evidence="1 2" key="1">
    <citation type="submission" date="2016-01" db="EMBL/GenBank/DDBJ databases">
        <title>Draft Genome Sequences of Seven Thermophilic Sporeformers Isolated from Foods.</title>
        <authorList>
            <person name="Berendsen E.M."/>
            <person name="Wells-Bennik M.H."/>
            <person name="Krawcyk A.O."/>
            <person name="De Jong A."/>
            <person name="Holsappel S."/>
            <person name="Eijlander R.T."/>
            <person name="Kuipers O.P."/>
        </authorList>
    </citation>
    <scope>NUCLEOTIDE SEQUENCE [LARGE SCALE GENOMIC DNA]</scope>
    <source>
        <strain evidence="1 2">B4135</strain>
    </source>
</reference>
<sequence length="42" mass="4676">MPVPGEEDPSGPDARAVFTKISLICEQLFKIRPVNHIFPVLN</sequence>
<dbReference type="Proteomes" id="UP000075683">
    <property type="component" value="Unassembled WGS sequence"/>
</dbReference>
<gene>
    <name evidence="1" type="ORF">B4135_3274</name>
</gene>